<keyword evidence="3" id="KW-1185">Reference proteome</keyword>
<reference evidence="2" key="1">
    <citation type="submission" date="2021-03" db="EMBL/GenBank/DDBJ databases">
        <title>Draft genome sequence of rust myrtle Austropuccinia psidii MF-1, a brazilian biotype.</title>
        <authorList>
            <person name="Quecine M.C."/>
            <person name="Pachon D.M.R."/>
            <person name="Bonatelli M.L."/>
            <person name="Correr F.H."/>
            <person name="Franceschini L.M."/>
            <person name="Leite T.F."/>
            <person name="Margarido G.R.A."/>
            <person name="Almeida C.A."/>
            <person name="Ferrarezi J.A."/>
            <person name="Labate C.A."/>
        </authorList>
    </citation>
    <scope>NUCLEOTIDE SEQUENCE</scope>
    <source>
        <strain evidence="2">MF-1</strain>
    </source>
</reference>
<dbReference type="Proteomes" id="UP000765509">
    <property type="component" value="Unassembled WGS sequence"/>
</dbReference>
<evidence type="ECO:0000313" key="3">
    <source>
        <dbReference type="Proteomes" id="UP000765509"/>
    </source>
</evidence>
<name>A0A9Q3DR77_9BASI</name>
<feature type="region of interest" description="Disordered" evidence="1">
    <location>
        <begin position="109"/>
        <end position="133"/>
    </location>
</feature>
<comment type="caution">
    <text evidence="2">The sequence shown here is derived from an EMBL/GenBank/DDBJ whole genome shotgun (WGS) entry which is preliminary data.</text>
</comment>
<evidence type="ECO:0000256" key="1">
    <source>
        <dbReference type="SAM" id="MobiDB-lite"/>
    </source>
</evidence>
<organism evidence="2 3">
    <name type="scientific">Austropuccinia psidii MF-1</name>
    <dbReference type="NCBI Taxonomy" id="1389203"/>
    <lineage>
        <taxon>Eukaryota</taxon>
        <taxon>Fungi</taxon>
        <taxon>Dikarya</taxon>
        <taxon>Basidiomycota</taxon>
        <taxon>Pucciniomycotina</taxon>
        <taxon>Pucciniomycetes</taxon>
        <taxon>Pucciniales</taxon>
        <taxon>Sphaerophragmiaceae</taxon>
        <taxon>Austropuccinia</taxon>
    </lineage>
</organism>
<feature type="compositionally biased region" description="Polar residues" evidence="1">
    <location>
        <begin position="115"/>
        <end position="133"/>
    </location>
</feature>
<protein>
    <submittedName>
        <fullName evidence="2">Uncharacterized protein</fullName>
    </submittedName>
</protein>
<accession>A0A9Q3DR77</accession>
<gene>
    <name evidence="2" type="ORF">O181_047539</name>
</gene>
<sequence>MGFIKHKNDYQYNSEDKITTNKVSENNRGNSTVNISSNTAYQIPFNPLIHTYNNNIQSHFLSSKEYISYFASKTVNKKTIKKANSPSTDINRSFSTNQPDTIRNEIYEEHEQNPKPKTSCTKSSTNKIGPNTMNAMFTKNNDNNISEEISYKPPSLAIANRNTSTLVKNTNNINLNNNSNLNTSNIN</sequence>
<proteinExistence type="predicted"/>
<dbReference type="EMBL" id="AVOT02019935">
    <property type="protein sequence ID" value="MBW0507824.1"/>
    <property type="molecule type" value="Genomic_DNA"/>
</dbReference>
<evidence type="ECO:0000313" key="2">
    <source>
        <dbReference type="EMBL" id="MBW0507824.1"/>
    </source>
</evidence>
<dbReference type="AlphaFoldDB" id="A0A9Q3DR77"/>